<name>A0A2P8I1U9_SACCR</name>
<accession>A0A2P8I1U9</accession>
<dbReference type="Pfam" id="PF19939">
    <property type="entry name" value="DUF6401"/>
    <property type="match status" value="1"/>
</dbReference>
<protein>
    <submittedName>
        <fullName evidence="2">Uncharacterized protein</fullName>
    </submittedName>
</protein>
<dbReference type="Proteomes" id="UP000241118">
    <property type="component" value="Unassembled WGS sequence"/>
</dbReference>
<keyword evidence="1" id="KW-1133">Transmembrane helix</keyword>
<dbReference type="EMBL" id="PYAX01000013">
    <property type="protein sequence ID" value="PSL52447.1"/>
    <property type="molecule type" value="Genomic_DNA"/>
</dbReference>
<sequence length="120" mass="12381">MSGWRDFSARRFLDRLSDELGLAAVLAPGVLAPGVLAAIDQHGAAVRDILAFGVPAAAVAGAVAAGAVVLAGYAKGVLDEAKAQGWDLPAIVDWANADWLTLRLVAVCHLARRDEPALEG</sequence>
<feature type="transmembrane region" description="Helical" evidence="1">
    <location>
        <begin position="20"/>
        <end position="39"/>
    </location>
</feature>
<keyword evidence="1" id="KW-0812">Transmembrane</keyword>
<proteinExistence type="predicted"/>
<evidence type="ECO:0000313" key="2">
    <source>
        <dbReference type="EMBL" id="PSL52447.1"/>
    </source>
</evidence>
<dbReference type="OrthoDB" id="3831302at2"/>
<evidence type="ECO:0000313" key="3">
    <source>
        <dbReference type="Proteomes" id="UP000241118"/>
    </source>
</evidence>
<dbReference type="AlphaFoldDB" id="A0A2P8I1U9"/>
<reference evidence="2 3" key="1">
    <citation type="submission" date="2018-03" db="EMBL/GenBank/DDBJ databases">
        <title>Genomic Encyclopedia of Type Strains, Phase III (KMG-III): the genomes of soil and plant-associated and newly described type strains.</title>
        <authorList>
            <person name="Whitman W."/>
        </authorList>
    </citation>
    <scope>NUCLEOTIDE SEQUENCE [LARGE SCALE GENOMIC DNA]</scope>
    <source>
        <strain evidence="2 3">CGMCC 4.7097</strain>
    </source>
</reference>
<dbReference type="RefSeq" id="WP_106618991.1">
    <property type="nucleotide sequence ID" value="NZ_PYAX01000013.1"/>
</dbReference>
<organism evidence="2 3">
    <name type="scientific">Saccharothrix carnea</name>
    <dbReference type="NCBI Taxonomy" id="1280637"/>
    <lineage>
        <taxon>Bacteria</taxon>
        <taxon>Bacillati</taxon>
        <taxon>Actinomycetota</taxon>
        <taxon>Actinomycetes</taxon>
        <taxon>Pseudonocardiales</taxon>
        <taxon>Pseudonocardiaceae</taxon>
        <taxon>Saccharothrix</taxon>
    </lineage>
</organism>
<evidence type="ECO:0000256" key="1">
    <source>
        <dbReference type="SAM" id="Phobius"/>
    </source>
</evidence>
<dbReference type="InterPro" id="IPR045647">
    <property type="entry name" value="DUF6401"/>
</dbReference>
<keyword evidence="3" id="KW-1185">Reference proteome</keyword>
<keyword evidence="1" id="KW-0472">Membrane</keyword>
<gene>
    <name evidence="2" type="ORF">B0I31_113119</name>
</gene>
<feature type="transmembrane region" description="Helical" evidence="1">
    <location>
        <begin position="51"/>
        <end position="74"/>
    </location>
</feature>
<comment type="caution">
    <text evidence="2">The sequence shown here is derived from an EMBL/GenBank/DDBJ whole genome shotgun (WGS) entry which is preliminary data.</text>
</comment>